<dbReference type="AlphaFoldDB" id="A0A518BX91"/>
<dbReference type="Proteomes" id="UP000320386">
    <property type="component" value="Chromosome"/>
</dbReference>
<protein>
    <recommendedName>
        <fullName evidence="3">PEP-CTERM protein-sorting domain-containing protein</fullName>
    </recommendedName>
</protein>
<organism evidence="1 2">
    <name type="scientific">Mucisphaera calidilacus</name>
    <dbReference type="NCBI Taxonomy" id="2527982"/>
    <lineage>
        <taxon>Bacteria</taxon>
        <taxon>Pseudomonadati</taxon>
        <taxon>Planctomycetota</taxon>
        <taxon>Phycisphaerae</taxon>
        <taxon>Phycisphaerales</taxon>
        <taxon>Phycisphaeraceae</taxon>
        <taxon>Mucisphaera</taxon>
    </lineage>
</organism>
<dbReference type="RefSeq" id="WP_145445695.1">
    <property type="nucleotide sequence ID" value="NZ_CP036280.1"/>
</dbReference>
<dbReference type="GO" id="GO:0000272">
    <property type="term" value="P:polysaccharide catabolic process"/>
    <property type="evidence" value="ECO:0007669"/>
    <property type="project" value="InterPro"/>
</dbReference>
<sequence>MNDLREGFAMERLLMRRGVLFSAFLAGAMGTTVGAAVKSFDGSVSDHWGEAANWTPSGLPLVGDDVFIGNLPGVENDFVRLDIDDTVANLTVNDGIGLILEGNRLVVSGTTTVSGENGPINNTIWTSRIQVRPVDGGLPGLDTDELIIEDEASVSVGNPIGNELGVLEVDVLLDVKSTADVGGNGLIRLRGNGSRSLINDGAIAALPGGLTITQLGTGLIDLDGNSGNGQIFASISDQNGEAAKLTINGTGLWDSFNGEIRLTRGALLDMNLSNGWTTGTGSLVRVTGGGTSPDRTEIAGGLWTLADGILEVDGNAAQAMVTADVVIEPGVFVIVGVEDDLEFDGEADIQGGTYNLANNARLTFDGPTTVSGGLFNMEDFSFELEDRVAFRGATSWQGNTTFLGGAVRQLGDAVVVLPTTINATIIDMDGSGDTEWVVTSELVINADQIDLSNQVFNGRLEVGPGLSARATINLSDPQDRWRMGGELALIGNQLGFVTRLAGSEVELFGSLFPSFNSQITADFNFISGSQTSWRSAFTRLRMQGETEVWAGANFIGGGTLVNGTDGEMAIEPGMDFGDSSLENEGVLRIGGGVGVGQVSAAGFAQEADAVLKMQIFGSGESDFDRLFVQGEVSVAGTLELQVPGAGFLTYGTVIPLIDGVTRVGAFDEVVGQVVSSDFALAVVYPENAVWAVVALPGDADLDGDVDLVDLSILASNFEGGGTWTDANFNGDDVVDLLDLSLLATNFGTDLGMLPEPSGAVVLGLGAAGLMRRR</sequence>
<dbReference type="InterPro" id="IPR036439">
    <property type="entry name" value="Dockerin_dom_sf"/>
</dbReference>
<keyword evidence="2" id="KW-1185">Reference proteome</keyword>
<dbReference type="Gene3D" id="1.10.1330.10">
    <property type="entry name" value="Dockerin domain"/>
    <property type="match status" value="1"/>
</dbReference>
<evidence type="ECO:0008006" key="3">
    <source>
        <dbReference type="Google" id="ProtNLM"/>
    </source>
</evidence>
<dbReference type="SUPFAM" id="SSF63446">
    <property type="entry name" value="Type I dockerin domain"/>
    <property type="match status" value="1"/>
</dbReference>
<evidence type="ECO:0000313" key="2">
    <source>
        <dbReference type="Proteomes" id="UP000320386"/>
    </source>
</evidence>
<evidence type="ECO:0000313" key="1">
    <source>
        <dbReference type="EMBL" id="QDU71554.1"/>
    </source>
</evidence>
<dbReference type="OrthoDB" id="232145at2"/>
<reference evidence="1 2" key="1">
    <citation type="submission" date="2019-02" db="EMBL/GenBank/DDBJ databases">
        <title>Deep-cultivation of Planctomycetes and their phenomic and genomic characterization uncovers novel biology.</title>
        <authorList>
            <person name="Wiegand S."/>
            <person name="Jogler M."/>
            <person name="Boedeker C."/>
            <person name="Pinto D."/>
            <person name="Vollmers J."/>
            <person name="Rivas-Marin E."/>
            <person name="Kohn T."/>
            <person name="Peeters S.H."/>
            <person name="Heuer A."/>
            <person name="Rast P."/>
            <person name="Oberbeckmann S."/>
            <person name="Bunk B."/>
            <person name="Jeske O."/>
            <person name="Meyerdierks A."/>
            <person name="Storesund J.E."/>
            <person name="Kallscheuer N."/>
            <person name="Luecker S."/>
            <person name="Lage O.M."/>
            <person name="Pohl T."/>
            <person name="Merkel B.J."/>
            <person name="Hornburger P."/>
            <person name="Mueller R.-W."/>
            <person name="Bruemmer F."/>
            <person name="Labrenz M."/>
            <person name="Spormann A.M."/>
            <person name="Op den Camp H."/>
            <person name="Overmann J."/>
            <person name="Amann R."/>
            <person name="Jetten M.S.M."/>
            <person name="Mascher T."/>
            <person name="Medema M.H."/>
            <person name="Devos D.P."/>
            <person name="Kaster A.-K."/>
            <person name="Ovreas L."/>
            <person name="Rohde M."/>
            <person name="Galperin M.Y."/>
            <person name="Jogler C."/>
        </authorList>
    </citation>
    <scope>NUCLEOTIDE SEQUENCE [LARGE SCALE GENOMIC DNA]</scope>
    <source>
        <strain evidence="1 2">Pan265</strain>
    </source>
</reference>
<accession>A0A518BX91</accession>
<dbReference type="KEGG" id="mcad:Pan265_14040"/>
<gene>
    <name evidence="1" type="ORF">Pan265_14040</name>
</gene>
<dbReference type="EMBL" id="CP036280">
    <property type="protein sequence ID" value="QDU71554.1"/>
    <property type="molecule type" value="Genomic_DNA"/>
</dbReference>
<proteinExistence type="predicted"/>
<name>A0A518BX91_9BACT</name>